<keyword evidence="3" id="KW-1185">Reference proteome</keyword>
<sequence length="255" mass="27156">MTVFLGAGTAALRASLLLLEFRFAVWIRLGVVGGRAALTGRELAEGGGGDAAVRLACVSAPPARFDRLPRSRRVASPDVRDALTPLRLWHPPARVCFLSPRHVTARAGRNSGCRSRAPPPRAWCAQFKPARAAAVKSESPSRLSAAAAPAHHWANTDWKAGAGGGWNGDGFLFLPHIFHGEGKRRTRPPGRLGPCRTRWEVAVTLPACRASIVKRKRPGRPGTSGPRPPPRVLRLPASGLILPALKAFAAAVMLG</sequence>
<name>A0A2T7ECV7_9POAL</name>
<feature type="region of interest" description="Disordered" evidence="1">
    <location>
        <begin position="212"/>
        <end position="232"/>
    </location>
</feature>
<accession>A0A2T7ECV7</accession>
<organism evidence="2 3">
    <name type="scientific">Panicum hallii var. hallii</name>
    <dbReference type="NCBI Taxonomy" id="1504633"/>
    <lineage>
        <taxon>Eukaryota</taxon>
        <taxon>Viridiplantae</taxon>
        <taxon>Streptophyta</taxon>
        <taxon>Embryophyta</taxon>
        <taxon>Tracheophyta</taxon>
        <taxon>Spermatophyta</taxon>
        <taxon>Magnoliopsida</taxon>
        <taxon>Liliopsida</taxon>
        <taxon>Poales</taxon>
        <taxon>Poaceae</taxon>
        <taxon>PACMAD clade</taxon>
        <taxon>Panicoideae</taxon>
        <taxon>Panicodae</taxon>
        <taxon>Paniceae</taxon>
        <taxon>Panicinae</taxon>
        <taxon>Panicum</taxon>
        <taxon>Panicum sect. Panicum</taxon>
    </lineage>
</organism>
<dbReference type="EMBL" id="CM009751">
    <property type="protein sequence ID" value="PUZ65661.1"/>
    <property type="molecule type" value="Genomic_DNA"/>
</dbReference>
<dbReference type="Gramene" id="PUZ65661">
    <property type="protein sequence ID" value="PUZ65661"/>
    <property type="gene ID" value="GQ55_3G242600"/>
</dbReference>
<reference evidence="2 3" key="1">
    <citation type="submission" date="2018-04" db="EMBL/GenBank/DDBJ databases">
        <title>WGS assembly of Panicum hallii var. hallii HAL2.</title>
        <authorList>
            <person name="Lovell J."/>
            <person name="Jenkins J."/>
            <person name="Lowry D."/>
            <person name="Mamidi S."/>
            <person name="Sreedasyam A."/>
            <person name="Weng X."/>
            <person name="Barry K."/>
            <person name="Bonette J."/>
            <person name="Campitelli B."/>
            <person name="Daum C."/>
            <person name="Gordon S."/>
            <person name="Gould B."/>
            <person name="Lipzen A."/>
            <person name="MacQueen A."/>
            <person name="Palacio-Mejia J."/>
            <person name="Plott C."/>
            <person name="Shakirov E."/>
            <person name="Shu S."/>
            <person name="Yoshinaga Y."/>
            <person name="Zane M."/>
            <person name="Rokhsar D."/>
            <person name="Grimwood J."/>
            <person name="Schmutz J."/>
            <person name="Juenger T."/>
        </authorList>
    </citation>
    <scope>NUCLEOTIDE SEQUENCE [LARGE SCALE GENOMIC DNA]</scope>
    <source>
        <strain evidence="3">cv. HAL2</strain>
    </source>
</reference>
<evidence type="ECO:0000256" key="1">
    <source>
        <dbReference type="SAM" id="MobiDB-lite"/>
    </source>
</evidence>
<proteinExistence type="predicted"/>
<protein>
    <submittedName>
        <fullName evidence="2">Uncharacterized protein</fullName>
    </submittedName>
</protein>
<dbReference type="AlphaFoldDB" id="A0A2T7ECV7"/>
<evidence type="ECO:0000313" key="2">
    <source>
        <dbReference type="EMBL" id="PUZ65661.1"/>
    </source>
</evidence>
<dbReference type="Proteomes" id="UP000244336">
    <property type="component" value="Chromosome 3"/>
</dbReference>
<evidence type="ECO:0000313" key="3">
    <source>
        <dbReference type="Proteomes" id="UP000244336"/>
    </source>
</evidence>
<gene>
    <name evidence="2" type="ORF">GQ55_3G242600</name>
</gene>